<dbReference type="RefSeq" id="WP_347323916.1">
    <property type="nucleotide sequence ID" value="NZ_JBCGUH010000002.1"/>
</dbReference>
<dbReference type="InterPro" id="IPR011095">
    <property type="entry name" value="Dala_Dala_lig_C"/>
</dbReference>
<proteinExistence type="predicted"/>
<dbReference type="InterPro" id="IPR011761">
    <property type="entry name" value="ATP-grasp"/>
</dbReference>
<evidence type="ECO:0000313" key="5">
    <source>
        <dbReference type="Proteomes" id="UP001597233"/>
    </source>
</evidence>
<name>A0ABW4RNB5_9BACL</name>
<dbReference type="Proteomes" id="UP001597233">
    <property type="component" value="Unassembled WGS sequence"/>
</dbReference>
<keyword evidence="2" id="KW-0547">Nucleotide-binding</keyword>
<dbReference type="PANTHER" id="PTHR21621:SF0">
    <property type="entry name" value="BETA-CITRYLGLUTAMATE SYNTHASE B-RELATED"/>
    <property type="match status" value="1"/>
</dbReference>
<dbReference type="Gene3D" id="3.30.470.20">
    <property type="entry name" value="ATP-grasp fold, B domain"/>
    <property type="match status" value="2"/>
</dbReference>
<dbReference type="Pfam" id="PF07478">
    <property type="entry name" value="Dala_Dala_lig_C"/>
    <property type="match status" value="1"/>
</dbReference>
<evidence type="ECO:0000256" key="2">
    <source>
        <dbReference type="PROSITE-ProRule" id="PRU00409"/>
    </source>
</evidence>
<feature type="domain" description="ATP-grasp" evidence="3">
    <location>
        <begin position="70"/>
        <end position="339"/>
    </location>
</feature>
<comment type="caution">
    <text evidence="4">The sequence shown here is derived from an EMBL/GenBank/DDBJ whole genome shotgun (WGS) entry which is preliminary data.</text>
</comment>
<protein>
    <recommendedName>
        <fullName evidence="3">ATP-grasp domain-containing protein</fullName>
    </recommendedName>
</protein>
<keyword evidence="1" id="KW-0436">Ligase</keyword>
<evidence type="ECO:0000256" key="1">
    <source>
        <dbReference type="ARBA" id="ARBA00022598"/>
    </source>
</evidence>
<evidence type="ECO:0000259" key="3">
    <source>
        <dbReference type="PROSITE" id="PS50975"/>
    </source>
</evidence>
<keyword evidence="5" id="KW-1185">Reference proteome</keyword>
<evidence type="ECO:0000313" key="4">
    <source>
        <dbReference type="EMBL" id="MFD1887797.1"/>
    </source>
</evidence>
<organism evidence="4 5">
    <name type="scientific">Paenibacillus wenxiniae</name>
    <dbReference type="NCBI Taxonomy" id="1636843"/>
    <lineage>
        <taxon>Bacteria</taxon>
        <taxon>Bacillati</taxon>
        <taxon>Bacillota</taxon>
        <taxon>Bacilli</taxon>
        <taxon>Bacillales</taxon>
        <taxon>Paenibacillaceae</taxon>
        <taxon>Paenibacillus</taxon>
    </lineage>
</organism>
<dbReference type="InterPro" id="IPR013815">
    <property type="entry name" value="ATP_grasp_subdomain_1"/>
</dbReference>
<keyword evidence="2" id="KW-0067">ATP-binding</keyword>
<dbReference type="PANTHER" id="PTHR21621">
    <property type="entry name" value="RIBOSOMAL PROTEIN S6 MODIFICATION PROTEIN"/>
    <property type="match status" value="1"/>
</dbReference>
<dbReference type="PROSITE" id="PS50975">
    <property type="entry name" value="ATP_GRASP"/>
    <property type="match status" value="1"/>
</dbReference>
<accession>A0ABW4RNB5</accession>
<reference evidence="5" key="1">
    <citation type="journal article" date="2019" name="Int. J. Syst. Evol. Microbiol.">
        <title>The Global Catalogue of Microorganisms (GCM) 10K type strain sequencing project: providing services to taxonomists for standard genome sequencing and annotation.</title>
        <authorList>
            <consortium name="The Broad Institute Genomics Platform"/>
            <consortium name="The Broad Institute Genome Sequencing Center for Infectious Disease"/>
            <person name="Wu L."/>
            <person name="Ma J."/>
        </authorList>
    </citation>
    <scope>NUCLEOTIDE SEQUENCE [LARGE SCALE GENOMIC DNA]</scope>
    <source>
        <strain evidence="5">CCUG 54950</strain>
    </source>
</reference>
<dbReference type="Gene3D" id="3.30.1490.20">
    <property type="entry name" value="ATP-grasp fold, A domain"/>
    <property type="match status" value="1"/>
</dbReference>
<sequence>MFLNQMQNLQNRLIAARAQELGITCELLVPDCEDFLRLTQNGQTIIINKTRSHRLPLLAGLLAKDKQASNLLLEQRGLPVPPYAVVSDAGLDLRCIEAALAFVERLPLERRSVVVKPMDASRSDGVTIDVRTKEQLVQAMQHAAAYSRQIMLQQFVQGLDYRVLVINGKVEAVTCYRPVELIGDGHSTITELIAEINTRRIAQTKIGTIDRFAAIDTEKSSVNNVLKRQGYTVDDIPVAGQLVSLYDTEQMEAGAISEFYSDCTDHICRQNIELSIAAAETLGIDVAGIDIRCQDITRPLTLEQGGILEVNALPDMIHHVYPYEGQSRDVVGAYLNYLFTAQKEPVLAGTYTQRSVDYDVTGNSK</sequence>
<dbReference type="SUPFAM" id="SSF56059">
    <property type="entry name" value="Glutathione synthetase ATP-binding domain-like"/>
    <property type="match status" value="1"/>
</dbReference>
<dbReference type="EMBL" id="JBHUEH010000032">
    <property type="protein sequence ID" value="MFD1887797.1"/>
    <property type="molecule type" value="Genomic_DNA"/>
</dbReference>
<gene>
    <name evidence="4" type="ORF">ACFSC9_20160</name>
</gene>